<protein>
    <submittedName>
        <fullName evidence="3">Uncharacterized protein</fullName>
    </submittedName>
</protein>
<evidence type="ECO:0000256" key="2">
    <source>
        <dbReference type="SAM" id="SignalP"/>
    </source>
</evidence>
<proteinExistence type="predicted"/>
<reference evidence="3" key="1">
    <citation type="submission" date="2023-03" db="EMBL/GenBank/DDBJ databases">
        <title>Edaphobacter sp.</title>
        <authorList>
            <person name="Huber K.J."/>
            <person name="Papendorf J."/>
            <person name="Pilke C."/>
            <person name="Bunk B."/>
            <person name="Sproeer C."/>
            <person name="Pester M."/>
        </authorList>
    </citation>
    <scope>NUCLEOTIDE SEQUENCE</scope>
    <source>
        <strain evidence="3">DSM 110680</strain>
    </source>
</reference>
<organism evidence="3">
    <name type="scientific">Telmatobacter sp. DSM 110680</name>
    <dbReference type="NCBI Taxonomy" id="3036704"/>
    <lineage>
        <taxon>Bacteria</taxon>
        <taxon>Pseudomonadati</taxon>
        <taxon>Acidobacteriota</taxon>
        <taxon>Terriglobia</taxon>
        <taxon>Terriglobales</taxon>
        <taxon>Acidobacteriaceae</taxon>
        <taxon>Telmatobacter</taxon>
    </lineage>
</organism>
<gene>
    <name evidence="3" type="ORF">P8935_08320</name>
</gene>
<dbReference type="EMBL" id="CP121196">
    <property type="protein sequence ID" value="XBH19309.1"/>
    <property type="molecule type" value="Genomic_DNA"/>
</dbReference>
<name>A0AAU7DN38_9BACT</name>
<sequence length="128" mass="13619">MSGSRNRSAWMWVAIAAIAFTSAARAEAGLQSAKAYAHPVLEFLAKSQSQHSAVRPVSRYAPAGSARRIRAISRNASIGVWMAILPVFFIGLVSPLTLVSAAFIRGISRPPAPPLLPASFQRPPPLSV</sequence>
<feature type="chain" id="PRO_5043391858" evidence="2">
    <location>
        <begin position="27"/>
        <end position="128"/>
    </location>
</feature>
<keyword evidence="1" id="KW-1133">Transmembrane helix</keyword>
<dbReference type="RefSeq" id="WP_348264525.1">
    <property type="nucleotide sequence ID" value="NZ_CP121196.1"/>
</dbReference>
<keyword evidence="1" id="KW-0812">Transmembrane</keyword>
<evidence type="ECO:0000313" key="3">
    <source>
        <dbReference type="EMBL" id="XBH19309.1"/>
    </source>
</evidence>
<feature type="signal peptide" evidence="2">
    <location>
        <begin position="1"/>
        <end position="26"/>
    </location>
</feature>
<keyword evidence="1" id="KW-0472">Membrane</keyword>
<keyword evidence="2" id="KW-0732">Signal</keyword>
<dbReference type="AlphaFoldDB" id="A0AAU7DN38"/>
<evidence type="ECO:0000256" key="1">
    <source>
        <dbReference type="SAM" id="Phobius"/>
    </source>
</evidence>
<accession>A0AAU7DN38</accession>
<feature type="transmembrane region" description="Helical" evidence="1">
    <location>
        <begin position="78"/>
        <end position="104"/>
    </location>
</feature>